<proteinExistence type="predicted"/>
<dbReference type="GO" id="GO:0003677">
    <property type="term" value="F:DNA binding"/>
    <property type="evidence" value="ECO:0007669"/>
    <property type="project" value="UniProtKB-UniRule"/>
</dbReference>
<sequence length="84" mass="9302">MANAAVEVQIGASGRVVIPAELRHQLELHQGDRVVARIEEGRLVLEKTENIKQRLKQRFAHLKGQGVVDDLIAERRVAAAEEAV</sequence>
<feature type="coiled-coil region" evidence="2">
    <location>
        <begin position="38"/>
        <end position="65"/>
    </location>
</feature>
<organism evidence="4 5">
    <name type="scientific">Petrachloros mirabilis ULC683</name>
    <dbReference type="NCBI Taxonomy" id="2781853"/>
    <lineage>
        <taxon>Bacteria</taxon>
        <taxon>Bacillati</taxon>
        <taxon>Cyanobacteriota</taxon>
        <taxon>Cyanophyceae</taxon>
        <taxon>Synechococcales</taxon>
        <taxon>Petrachlorosaceae</taxon>
        <taxon>Petrachloros</taxon>
        <taxon>Petrachloros mirabilis</taxon>
    </lineage>
</organism>
<evidence type="ECO:0000259" key="3">
    <source>
        <dbReference type="PROSITE" id="PS51740"/>
    </source>
</evidence>
<comment type="caution">
    <text evidence="4">The sequence shown here is derived from an EMBL/GenBank/DDBJ whole genome shotgun (WGS) entry which is preliminary data.</text>
</comment>
<name>A0A8K2A7M6_9CYAN</name>
<dbReference type="SMART" id="SM00966">
    <property type="entry name" value="SpoVT_AbrB"/>
    <property type="match status" value="1"/>
</dbReference>
<feature type="domain" description="SpoVT-AbrB" evidence="3">
    <location>
        <begin position="5"/>
        <end position="50"/>
    </location>
</feature>
<accession>A0A8K2A7M6</accession>
<dbReference type="PROSITE" id="PS51740">
    <property type="entry name" value="SPOVT_ABRB"/>
    <property type="match status" value="1"/>
</dbReference>
<reference evidence="4" key="1">
    <citation type="submission" date="2019-12" db="EMBL/GenBank/DDBJ databases">
        <title>High-Quality draft genome sequences of three cyanobacteria isolated from the limestone walls of the Old Cathedral of Coimbra.</title>
        <authorList>
            <person name="Tiago I."/>
            <person name="Soares F."/>
            <person name="Portugal A."/>
        </authorList>
    </citation>
    <scope>NUCLEOTIDE SEQUENCE [LARGE SCALE GENOMIC DNA]</scope>
    <source>
        <strain evidence="4">C</strain>
    </source>
</reference>
<protein>
    <submittedName>
        <fullName evidence="4">AbrB/MazE/SpoVT family DNA-binding domain-containing protein</fullName>
    </submittedName>
</protein>
<dbReference type="AlphaFoldDB" id="A0A8K2A7M6"/>
<dbReference type="Proteomes" id="UP000607397">
    <property type="component" value="Unassembled WGS sequence"/>
</dbReference>
<evidence type="ECO:0000313" key="4">
    <source>
        <dbReference type="EMBL" id="NCJ07084.1"/>
    </source>
</evidence>
<dbReference type="RefSeq" id="WP_161825565.1">
    <property type="nucleotide sequence ID" value="NZ_WVIC01000021.1"/>
</dbReference>
<evidence type="ECO:0000256" key="1">
    <source>
        <dbReference type="PROSITE-ProRule" id="PRU01076"/>
    </source>
</evidence>
<dbReference type="EMBL" id="WVIC01000021">
    <property type="protein sequence ID" value="NCJ07084.1"/>
    <property type="molecule type" value="Genomic_DNA"/>
</dbReference>
<keyword evidence="2" id="KW-0175">Coiled coil</keyword>
<evidence type="ECO:0000256" key="2">
    <source>
        <dbReference type="SAM" id="Coils"/>
    </source>
</evidence>
<dbReference type="NCBIfam" id="TIGR01439">
    <property type="entry name" value="lp_hng_hel_AbrB"/>
    <property type="match status" value="1"/>
</dbReference>
<dbReference type="Pfam" id="PF04014">
    <property type="entry name" value="MazE_antitoxin"/>
    <property type="match status" value="1"/>
</dbReference>
<keyword evidence="5" id="KW-1185">Reference proteome</keyword>
<dbReference type="InterPro" id="IPR037914">
    <property type="entry name" value="SpoVT-AbrB_sf"/>
</dbReference>
<dbReference type="SUPFAM" id="SSF89447">
    <property type="entry name" value="AbrB/MazE/MraZ-like"/>
    <property type="match status" value="1"/>
</dbReference>
<keyword evidence="1 4" id="KW-0238">DNA-binding</keyword>
<gene>
    <name evidence="4" type="ORF">GS597_11305</name>
</gene>
<dbReference type="Gene3D" id="2.10.260.10">
    <property type="match status" value="1"/>
</dbReference>
<dbReference type="InterPro" id="IPR007159">
    <property type="entry name" value="SpoVT-AbrB_dom"/>
</dbReference>
<evidence type="ECO:0000313" key="5">
    <source>
        <dbReference type="Proteomes" id="UP000607397"/>
    </source>
</evidence>